<dbReference type="Gene3D" id="3.30.70.270">
    <property type="match status" value="1"/>
</dbReference>
<dbReference type="HOGENOM" id="CLU_000445_70_50_11"/>
<dbReference type="eggNOG" id="COG5001">
    <property type="taxonomic scope" value="Bacteria"/>
</dbReference>
<dbReference type="PROSITE" id="PS50887">
    <property type="entry name" value="GGDEF"/>
    <property type="match status" value="1"/>
</dbReference>
<dbReference type="STRING" id="266117.Rxyl_1156"/>
<dbReference type="PANTHER" id="PTHR44757:SF2">
    <property type="entry name" value="BIOFILM ARCHITECTURE MAINTENANCE PROTEIN MBAA"/>
    <property type="match status" value="1"/>
</dbReference>
<keyword evidence="6" id="KW-1185">Reference proteome</keyword>
<evidence type="ECO:0000313" key="6">
    <source>
        <dbReference type="Proteomes" id="UP000006637"/>
    </source>
</evidence>
<evidence type="ECO:0000256" key="2">
    <source>
        <dbReference type="SAM" id="Phobius"/>
    </source>
</evidence>
<name>Q1AWV6_RUBXD</name>
<dbReference type="CDD" id="cd01948">
    <property type="entry name" value="EAL"/>
    <property type="match status" value="1"/>
</dbReference>
<dbReference type="InterPro" id="IPR029787">
    <property type="entry name" value="Nucleotide_cyclase"/>
</dbReference>
<keyword evidence="2" id="KW-0472">Membrane</keyword>
<feature type="transmembrane region" description="Helical" evidence="2">
    <location>
        <begin position="170"/>
        <end position="191"/>
    </location>
</feature>
<dbReference type="Proteomes" id="UP000006637">
    <property type="component" value="Chromosome"/>
</dbReference>
<dbReference type="AlphaFoldDB" id="Q1AWV6"/>
<evidence type="ECO:0000313" key="5">
    <source>
        <dbReference type="EMBL" id="ABG04122.1"/>
    </source>
</evidence>
<feature type="region of interest" description="Disordered" evidence="1">
    <location>
        <begin position="644"/>
        <end position="673"/>
    </location>
</feature>
<dbReference type="SUPFAM" id="SSF55073">
    <property type="entry name" value="Nucleotide cyclase"/>
    <property type="match status" value="1"/>
</dbReference>
<dbReference type="InterPro" id="IPR000160">
    <property type="entry name" value="GGDEF_dom"/>
</dbReference>
<dbReference type="Pfam" id="PF00990">
    <property type="entry name" value="GGDEF"/>
    <property type="match status" value="1"/>
</dbReference>
<dbReference type="SMART" id="SM00267">
    <property type="entry name" value="GGDEF"/>
    <property type="match status" value="1"/>
</dbReference>
<dbReference type="InterPro" id="IPR043128">
    <property type="entry name" value="Rev_trsase/Diguanyl_cyclase"/>
</dbReference>
<feature type="transmembrane region" description="Helical" evidence="2">
    <location>
        <begin position="27"/>
        <end position="47"/>
    </location>
</feature>
<dbReference type="CDD" id="cd01949">
    <property type="entry name" value="GGDEF"/>
    <property type="match status" value="1"/>
</dbReference>
<organism evidence="5 6">
    <name type="scientific">Rubrobacter xylanophilus (strain DSM 9941 / JCM 11954 / NBRC 16129 / PRD-1)</name>
    <dbReference type="NCBI Taxonomy" id="266117"/>
    <lineage>
        <taxon>Bacteria</taxon>
        <taxon>Bacillati</taxon>
        <taxon>Actinomycetota</taxon>
        <taxon>Rubrobacteria</taxon>
        <taxon>Rubrobacterales</taxon>
        <taxon>Rubrobacteraceae</taxon>
        <taxon>Rubrobacter</taxon>
    </lineage>
</organism>
<dbReference type="EMBL" id="CP000386">
    <property type="protein sequence ID" value="ABG04122.1"/>
    <property type="molecule type" value="Genomic_DNA"/>
</dbReference>
<accession>Q1AWV6</accession>
<dbReference type="Pfam" id="PF00563">
    <property type="entry name" value="EAL"/>
    <property type="match status" value="1"/>
</dbReference>
<dbReference type="Gene3D" id="3.20.20.450">
    <property type="entry name" value="EAL domain"/>
    <property type="match status" value="1"/>
</dbReference>
<dbReference type="PROSITE" id="PS50883">
    <property type="entry name" value="EAL"/>
    <property type="match status" value="1"/>
</dbReference>
<dbReference type="OrthoDB" id="23692at2"/>
<dbReference type="PhylomeDB" id="Q1AWV6"/>
<proteinExistence type="predicted"/>
<dbReference type="KEGG" id="rxy:Rxyl_1156"/>
<keyword evidence="2" id="KW-1133">Transmembrane helix</keyword>
<dbReference type="InterPro" id="IPR001633">
    <property type="entry name" value="EAL_dom"/>
</dbReference>
<feature type="domain" description="EAL" evidence="3">
    <location>
        <begin position="388"/>
        <end position="645"/>
    </location>
</feature>
<evidence type="ECO:0000259" key="3">
    <source>
        <dbReference type="PROSITE" id="PS50883"/>
    </source>
</evidence>
<dbReference type="SUPFAM" id="SSF141868">
    <property type="entry name" value="EAL domain-like"/>
    <property type="match status" value="1"/>
</dbReference>
<gene>
    <name evidence="5" type="ordered locus">Rxyl_1156</name>
</gene>
<dbReference type="RefSeq" id="WP_011564140.1">
    <property type="nucleotide sequence ID" value="NC_008148.1"/>
</dbReference>
<dbReference type="NCBIfam" id="TIGR00254">
    <property type="entry name" value="GGDEF"/>
    <property type="match status" value="1"/>
</dbReference>
<dbReference type="PANTHER" id="PTHR44757">
    <property type="entry name" value="DIGUANYLATE CYCLASE DGCP"/>
    <property type="match status" value="1"/>
</dbReference>
<dbReference type="InterPro" id="IPR052155">
    <property type="entry name" value="Biofilm_reg_signaling"/>
</dbReference>
<dbReference type="SMART" id="SM00052">
    <property type="entry name" value="EAL"/>
    <property type="match status" value="1"/>
</dbReference>
<protein>
    <submittedName>
        <fullName evidence="5">Diguanylate cyclase/phosphodiesterase</fullName>
    </submittedName>
</protein>
<sequence length="673" mass="73482">MARAGGNGERRTGSSAEAPGGRVVPGWVVLGAAALLLVAGVMAGSGLREHARQDRQALLLLKEVESSSYLLRSLSWEAAAEGGGSPALAAREREARARALSAIESLRALDATQVGERQSARRVERAFRSYASALKGGPGDGAGEAFLRLRSALEEAEQTYAADARRTTRIADAGSVLGLLVAAAAAGLLYMRYLRVREAAAAAEAERRALRRSEELFRHQALHDHLTGLPNRALFRERLGEILSRSGEAAVLFVDLDNFKVVNDSLGHEVGDRLLVEVSRRLKGCLRATDMAARLGGDEFTVLLDGAGVRCPEEVARRLLRELGEPFEVEGHTLFVEASVGIATGAAGLGRPDDLLRAADVALYRAKAEGKGRYHVFDRRRDAPELERLRLENELREAVRSGQLELYYQPVYSLELGRIAGMEALLRWNHPRRGTMLPGEFVPMAEETGLIVPVGRWVLEEACRQARAWELGLPEGASPMVGVNLSLRQFQNPGLVEHVARLLRETGLDPALLTLEITESVAMHDVDSTVRTLERLNAMGVWLVIDDFGTGNSSIAYVGSRFKMNHLKLDGAFVREFLDDPENPTILPGLIDFAHAVGLRVIAEGVETRGQLERLRELGCEFVQGYYVAPPLGAAEATDLLTGRKPLFRGDPPPGKDTPERQRMKDAQDRAYR</sequence>
<reference evidence="5 6" key="1">
    <citation type="submission" date="2006-06" db="EMBL/GenBank/DDBJ databases">
        <title>Complete sequence of Rubrobacter xylanophilus DSM 9941.</title>
        <authorList>
            <consortium name="US DOE Joint Genome Institute"/>
            <person name="Copeland A."/>
            <person name="Lucas S."/>
            <person name="Lapidus A."/>
            <person name="Barry K."/>
            <person name="Detter J.C."/>
            <person name="Glavina del Rio T."/>
            <person name="Hammon N."/>
            <person name="Israni S."/>
            <person name="Dalin E."/>
            <person name="Tice H."/>
            <person name="Pitluck S."/>
            <person name="Munk A.C."/>
            <person name="Brettin T."/>
            <person name="Bruce D."/>
            <person name="Han C."/>
            <person name="Tapia R."/>
            <person name="Gilna P."/>
            <person name="Schmutz J."/>
            <person name="Larimer F."/>
            <person name="Land M."/>
            <person name="Hauser L."/>
            <person name="Kyrpides N."/>
            <person name="Lykidis A."/>
            <person name="da Costa M.S."/>
            <person name="Rainey F.A."/>
            <person name="Empadinhas N."/>
            <person name="Jolivet E."/>
            <person name="Battista J.R."/>
            <person name="Richardson P."/>
        </authorList>
    </citation>
    <scope>NUCLEOTIDE SEQUENCE [LARGE SCALE GENOMIC DNA]</scope>
    <source>
        <strain evidence="6">DSM 9941 / NBRC 16129 / PRD-1</strain>
    </source>
</reference>
<dbReference type="InterPro" id="IPR035919">
    <property type="entry name" value="EAL_sf"/>
</dbReference>
<evidence type="ECO:0000256" key="1">
    <source>
        <dbReference type="SAM" id="MobiDB-lite"/>
    </source>
</evidence>
<feature type="compositionally biased region" description="Basic and acidic residues" evidence="1">
    <location>
        <begin position="657"/>
        <end position="673"/>
    </location>
</feature>
<evidence type="ECO:0000259" key="4">
    <source>
        <dbReference type="PROSITE" id="PS50887"/>
    </source>
</evidence>
<keyword evidence="2" id="KW-0812">Transmembrane</keyword>
<feature type="domain" description="GGDEF" evidence="4">
    <location>
        <begin position="247"/>
        <end position="379"/>
    </location>
</feature>